<proteinExistence type="predicted"/>
<evidence type="ECO:0000313" key="2">
    <source>
        <dbReference type="Proteomes" id="UP000295184"/>
    </source>
</evidence>
<protein>
    <submittedName>
        <fullName evidence="1">Putative metal-binding protein</fullName>
    </submittedName>
</protein>
<evidence type="ECO:0000313" key="1">
    <source>
        <dbReference type="EMBL" id="TCL61395.1"/>
    </source>
</evidence>
<accession>A0A4R1R718</accession>
<dbReference type="AlphaFoldDB" id="A0A4R1R718"/>
<reference evidence="1 2" key="1">
    <citation type="submission" date="2019-03" db="EMBL/GenBank/DDBJ databases">
        <title>Genomic Encyclopedia of Type Strains, Phase IV (KMG-IV): sequencing the most valuable type-strain genomes for metagenomic binning, comparative biology and taxonomic classification.</title>
        <authorList>
            <person name="Goeker M."/>
        </authorList>
    </citation>
    <scope>NUCLEOTIDE SEQUENCE [LARGE SCALE GENOMIC DNA]</scope>
    <source>
        <strain evidence="1 2">DSM 100451</strain>
    </source>
</reference>
<gene>
    <name evidence="1" type="ORF">EDD77_102134</name>
</gene>
<sequence length="212" mass="23716">MYNCAKCGLVGCAQQDLQKTLPDCPSKNSELQSKALKEYEKEEIHRIAYQSACVEAEGYCNDTRMVEIINLLKRCNYKKIGFAFCRGLHREAREVAQILEYHGFEVVSVICKNGAVPKAHIGVEDENTPSGHADREVMCNPVAQAMALNEAKTEFNILLGLCVGHDTLFFKYSEAPVTVLAVKDRVTGHNPLAAIYCAKGYYKKKFYPENPD</sequence>
<dbReference type="InterPro" id="IPR014997">
    <property type="entry name" value="DUF1847"/>
</dbReference>
<dbReference type="Proteomes" id="UP000295184">
    <property type="component" value="Unassembled WGS sequence"/>
</dbReference>
<dbReference type="Pfam" id="PF08901">
    <property type="entry name" value="DUF1847"/>
    <property type="match status" value="1"/>
</dbReference>
<dbReference type="RefSeq" id="WP_058966274.1">
    <property type="nucleotide sequence ID" value="NZ_CABKVM010000019.1"/>
</dbReference>
<comment type="caution">
    <text evidence="1">The sequence shown here is derived from an EMBL/GenBank/DDBJ whole genome shotgun (WGS) entry which is preliminary data.</text>
</comment>
<dbReference type="EMBL" id="SLUM01000002">
    <property type="protein sequence ID" value="TCL61395.1"/>
    <property type="molecule type" value="Genomic_DNA"/>
</dbReference>
<organism evidence="1 2">
    <name type="scientific">Allofournierella massiliensis</name>
    <dbReference type="NCBI Taxonomy" id="1650663"/>
    <lineage>
        <taxon>Bacteria</taxon>
        <taxon>Bacillati</taxon>
        <taxon>Bacillota</taxon>
        <taxon>Clostridia</taxon>
        <taxon>Eubacteriales</taxon>
        <taxon>Oscillospiraceae</taxon>
        <taxon>Allofournierella</taxon>
    </lineage>
</organism>
<name>A0A4R1R718_9FIRM</name>
<dbReference type="OrthoDB" id="9795204at2"/>